<sequence>MNRTPQTWGFYGQKVTGKCVLSSNERFSVILNRFSEDAREIFRKVPSNFYDTKTRIWSFHVKDYESLISKFKTIESKVSIQELPSYVLWCIKKSQIDVDINYERLDPVLSATLLPFQLDGLRFGIEKDGRCLLADDMGLGKTFQALAIANYYANDWPLLIATTANMKTVWEETIRYYLPSISILQVQYMVSRKDNILDAKILIVSHDMMKRSLGKLSANNFGVVIIDESHVLKCSETQNFEAANALSKKAKRIILLSGTPALSKPSELYTQLSLIDSTFFGSFYVYSARYCDGKRTNFGWDSTGKSNLQELEIVLAKRFMIRRTKDDVLKALPNKKQEIIKLDTNLQEFSDQDKECLNALALRYNQQKNLAENHAVLLEYFVTTAKMKIPSVCSHVLQVLERKVKFIVFAHHQIMLNAIEEIVKKKGVNYIRIGGSTGSDQRKYLMSKFQEDDECLCAILSITSCNAGITLTAASLVLFAELHWNPSILYQAASRAHRIGQQNTVVVQYLLASGTTDDYMWALLEQKQVTLKEMGLSKDSFDNTCLKQQASSENVTEGLNYSSKSGPSGVRSTKSYFTPQKKTEAFRDRGCP</sequence>
<dbReference type="SUPFAM" id="SSF52540">
    <property type="entry name" value="P-loop containing nucleoside triphosphate hydrolases"/>
    <property type="match status" value="2"/>
</dbReference>
<dbReference type="InterPro" id="IPR001650">
    <property type="entry name" value="Helicase_C-like"/>
</dbReference>
<dbReference type="Gene3D" id="3.40.50.300">
    <property type="entry name" value="P-loop containing nucleotide triphosphate hydrolases"/>
    <property type="match status" value="1"/>
</dbReference>
<dbReference type="EMBL" id="JAPWTK010000991">
    <property type="protein sequence ID" value="KAJ8934751.1"/>
    <property type="molecule type" value="Genomic_DNA"/>
</dbReference>
<dbReference type="GO" id="GO:0031297">
    <property type="term" value="P:replication fork processing"/>
    <property type="evidence" value="ECO:0007669"/>
    <property type="project" value="TreeGrafter"/>
</dbReference>
<dbReference type="PANTHER" id="PTHR45766:SF6">
    <property type="entry name" value="SWI_SNF-RELATED MATRIX-ASSOCIATED ACTIN-DEPENDENT REGULATOR OF CHROMATIN SUBFAMILY A-LIKE PROTEIN 1"/>
    <property type="match status" value="1"/>
</dbReference>
<dbReference type="SMART" id="SM00487">
    <property type="entry name" value="DEXDc"/>
    <property type="match status" value="1"/>
</dbReference>
<feature type="region of interest" description="Disordered" evidence="5">
    <location>
        <begin position="551"/>
        <end position="592"/>
    </location>
</feature>
<evidence type="ECO:0000313" key="10">
    <source>
        <dbReference type="Proteomes" id="UP001162162"/>
    </source>
</evidence>
<dbReference type="CDD" id="cd18793">
    <property type="entry name" value="SF2_C_SNF"/>
    <property type="match status" value="1"/>
</dbReference>
<feature type="domain" description="HARP" evidence="8">
    <location>
        <begin position="11"/>
        <end position="84"/>
    </location>
</feature>
<dbReference type="GO" id="GO:0016787">
    <property type="term" value="F:hydrolase activity"/>
    <property type="evidence" value="ECO:0007669"/>
    <property type="project" value="UniProtKB-KW"/>
</dbReference>
<comment type="similarity">
    <text evidence="4">Belongs to the SNF2/RAD54 helicase family. SMARCAL1 subfamily.</text>
</comment>
<evidence type="ECO:0000259" key="6">
    <source>
        <dbReference type="PROSITE" id="PS51192"/>
    </source>
</evidence>
<feature type="compositionally biased region" description="Basic and acidic residues" evidence="5">
    <location>
        <begin position="581"/>
        <end position="592"/>
    </location>
</feature>
<dbReference type="Pfam" id="PF00271">
    <property type="entry name" value="Helicase_C"/>
    <property type="match status" value="1"/>
</dbReference>
<dbReference type="InterPro" id="IPR010003">
    <property type="entry name" value="HARP_dom"/>
</dbReference>
<feature type="compositionally biased region" description="Polar residues" evidence="5">
    <location>
        <begin position="551"/>
        <end position="580"/>
    </location>
</feature>
<evidence type="ECO:0000256" key="2">
    <source>
        <dbReference type="ARBA" id="ARBA00022801"/>
    </source>
</evidence>
<dbReference type="Gene3D" id="3.40.50.10810">
    <property type="entry name" value="Tandem AAA-ATPase domain"/>
    <property type="match status" value="1"/>
</dbReference>
<name>A0AAV8X8I9_9CUCU</name>
<protein>
    <recommendedName>
        <fullName evidence="11">SWI/SNF-related matrix-associated actin-dependent regulator of chromatin subfamily A-like protein 1</fullName>
    </recommendedName>
</protein>
<dbReference type="Pfam" id="PF07443">
    <property type="entry name" value="HARP"/>
    <property type="match status" value="1"/>
</dbReference>
<keyword evidence="3" id="KW-0539">Nucleus</keyword>
<dbReference type="PROSITE" id="PS51467">
    <property type="entry name" value="HARP"/>
    <property type="match status" value="1"/>
</dbReference>
<comment type="caution">
    <text evidence="9">The sequence shown here is derived from an EMBL/GenBank/DDBJ whole genome shotgun (WGS) entry which is preliminary data.</text>
</comment>
<dbReference type="GO" id="GO:0005524">
    <property type="term" value="F:ATP binding"/>
    <property type="evidence" value="ECO:0007669"/>
    <property type="project" value="InterPro"/>
</dbReference>
<gene>
    <name evidence="9" type="ORF">NQ318_004601</name>
</gene>
<accession>A0AAV8X8I9</accession>
<evidence type="ECO:0000259" key="7">
    <source>
        <dbReference type="PROSITE" id="PS51194"/>
    </source>
</evidence>
<reference evidence="9" key="1">
    <citation type="journal article" date="2023" name="Insect Mol. Biol.">
        <title>Genome sequencing provides insights into the evolution of gene families encoding plant cell wall-degrading enzymes in longhorned beetles.</title>
        <authorList>
            <person name="Shin N.R."/>
            <person name="Okamura Y."/>
            <person name="Kirsch R."/>
            <person name="Pauchet Y."/>
        </authorList>
    </citation>
    <scope>NUCLEOTIDE SEQUENCE</scope>
    <source>
        <strain evidence="9">AMC_N1</strain>
    </source>
</reference>
<dbReference type="InterPro" id="IPR014001">
    <property type="entry name" value="Helicase_ATP-bd"/>
</dbReference>
<dbReference type="Proteomes" id="UP001162162">
    <property type="component" value="Unassembled WGS sequence"/>
</dbReference>
<dbReference type="PROSITE" id="PS51194">
    <property type="entry name" value="HELICASE_CTER"/>
    <property type="match status" value="1"/>
</dbReference>
<dbReference type="InterPro" id="IPR027417">
    <property type="entry name" value="P-loop_NTPase"/>
</dbReference>
<dbReference type="CDD" id="cd18010">
    <property type="entry name" value="DEXHc_HARP_SMARCAL1"/>
    <property type="match status" value="1"/>
</dbReference>
<dbReference type="PANTHER" id="PTHR45766">
    <property type="entry name" value="DNA ANNEALING HELICASE AND ENDONUCLEASE ZRANB3 FAMILY MEMBER"/>
    <property type="match status" value="1"/>
</dbReference>
<evidence type="ECO:0008006" key="11">
    <source>
        <dbReference type="Google" id="ProtNLM"/>
    </source>
</evidence>
<keyword evidence="2" id="KW-0378">Hydrolase</keyword>
<keyword evidence="10" id="KW-1185">Reference proteome</keyword>
<dbReference type="PROSITE" id="PS51192">
    <property type="entry name" value="HELICASE_ATP_BIND_1"/>
    <property type="match status" value="1"/>
</dbReference>
<feature type="domain" description="Helicase ATP-binding" evidence="6">
    <location>
        <begin position="122"/>
        <end position="278"/>
    </location>
</feature>
<evidence type="ECO:0000256" key="4">
    <source>
        <dbReference type="PROSITE-ProRule" id="PRU00800"/>
    </source>
</evidence>
<evidence type="ECO:0000313" key="9">
    <source>
        <dbReference type="EMBL" id="KAJ8934751.1"/>
    </source>
</evidence>
<evidence type="ECO:0000256" key="1">
    <source>
        <dbReference type="ARBA" id="ARBA00004123"/>
    </source>
</evidence>
<evidence type="ECO:0000256" key="5">
    <source>
        <dbReference type="SAM" id="MobiDB-lite"/>
    </source>
</evidence>
<proteinExistence type="inferred from homology"/>
<evidence type="ECO:0000259" key="8">
    <source>
        <dbReference type="PROSITE" id="PS51467"/>
    </source>
</evidence>
<dbReference type="InterPro" id="IPR049730">
    <property type="entry name" value="SNF2/RAD54-like_C"/>
</dbReference>
<dbReference type="SMART" id="SM00490">
    <property type="entry name" value="HELICc"/>
    <property type="match status" value="1"/>
</dbReference>
<dbReference type="GO" id="GO:0043596">
    <property type="term" value="C:nuclear replication fork"/>
    <property type="evidence" value="ECO:0007669"/>
    <property type="project" value="TreeGrafter"/>
</dbReference>
<dbReference type="AlphaFoldDB" id="A0AAV8X8I9"/>
<comment type="subcellular location">
    <subcellularLocation>
        <location evidence="1">Nucleus</location>
    </subcellularLocation>
</comment>
<feature type="domain" description="Helicase C-terminal" evidence="7">
    <location>
        <begin position="391"/>
        <end position="549"/>
    </location>
</feature>
<organism evidence="9 10">
    <name type="scientific">Aromia moschata</name>
    <dbReference type="NCBI Taxonomy" id="1265417"/>
    <lineage>
        <taxon>Eukaryota</taxon>
        <taxon>Metazoa</taxon>
        <taxon>Ecdysozoa</taxon>
        <taxon>Arthropoda</taxon>
        <taxon>Hexapoda</taxon>
        <taxon>Insecta</taxon>
        <taxon>Pterygota</taxon>
        <taxon>Neoptera</taxon>
        <taxon>Endopterygota</taxon>
        <taxon>Coleoptera</taxon>
        <taxon>Polyphaga</taxon>
        <taxon>Cucujiformia</taxon>
        <taxon>Chrysomeloidea</taxon>
        <taxon>Cerambycidae</taxon>
        <taxon>Cerambycinae</taxon>
        <taxon>Callichromatini</taxon>
        <taxon>Aromia</taxon>
    </lineage>
</organism>
<evidence type="ECO:0000256" key="3">
    <source>
        <dbReference type="ARBA" id="ARBA00023242"/>
    </source>
</evidence>
<dbReference type="GO" id="GO:0006281">
    <property type="term" value="P:DNA repair"/>
    <property type="evidence" value="ECO:0007669"/>
    <property type="project" value="TreeGrafter"/>
</dbReference>
<dbReference type="InterPro" id="IPR000330">
    <property type="entry name" value="SNF2_N"/>
</dbReference>
<dbReference type="Pfam" id="PF00176">
    <property type="entry name" value="SNF2-rel_dom"/>
    <property type="match status" value="1"/>
</dbReference>
<dbReference type="InterPro" id="IPR038718">
    <property type="entry name" value="SNF2-like_sf"/>
</dbReference>